<dbReference type="InterPro" id="IPR014729">
    <property type="entry name" value="Rossmann-like_a/b/a_fold"/>
</dbReference>
<keyword evidence="7 10" id="KW-0648">Protein biosynthesis</keyword>
<dbReference type="Pfam" id="PF19269">
    <property type="entry name" value="Anticodon_2"/>
    <property type="match status" value="1"/>
</dbReference>
<dbReference type="GO" id="GO:0008270">
    <property type="term" value="F:zinc ion binding"/>
    <property type="evidence" value="ECO:0007669"/>
    <property type="project" value="InterPro"/>
</dbReference>
<proteinExistence type="inferred from homology"/>
<dbReference type="InterPro" id="IPR001412">
    <property type="entry name" value="aa-tRNA-synth_I_CS"/>
</dbReference>
<feature type="non-terminal residue" evidence="13">
    <location>
        <position position="457"/>
    </location>
</feature>
<reference evidence="13" key="2">
    <citation type="journal article" date="2021" name="Microbiome">
        <title>Successional dynamics and alternative stable states in a saline activated sludge microbial community over 9 years.</title>
        <authorList>
            <person name="Wang Y."/>
            <person name="Ye J."/>
            <person name="Ju F."/>
            <person name="Liu L."/>
            <person name="Boyd J.A."/>
            <person name="Deng Y."/>
            <person name="Parks D.H."/>
            <person name="Jiang X."/>
            <person name="Yin X."/>
            <person name="Woodcroft B.J."/>
            <person name="Tyson G.W."/>
            <person name="Hugenholtz P."/>
            <person name="Polz M.F."/>
            <person name="Zhang T."/>
        </authorList>
    </citation>
    <scope>NUCLEOTIDE SEQUENCE</scope>
    <source>
        <strain evidence="13">HKST-UBA03</strain>
    </source>
</reference>
<keyword evidence="3" id="KW-0963">Cytoplasm</keyword>
<dbReference type="SUPFAM" id="SSF52374">
    <property type="entry name" value="Nucleotidylyl transferase"/>
    <property type="match status" value="1"/>
</dbReference>
<dbReference type="GO" id="GO:0000049">
    <property type="term" value="F:tRNA binding"/>
    <property type="evidence" value="ECO:0007669"/>
    <property type="project" value="InterPro"/>
</dbReference>
<evidence type="ECO:0000259" key="12">
    <source>
        <dbReference type="Pfam" id="PF19269"/>
    </source>
</evidence>
<organism evidence="13 14">
    <name type="scientific">candidate division WWE3 bacterium</name>
    <dbReference type="NCBI Taxonomy" id="2053526"/>
    <lineage>
        <taxon>Bacteria</taxon>
        <taxon>Katanobacteria</taxon>
    </lineage>
</organism>
<evidence type="ECO:0000256" key="8">
    <source>
        <dbReference type="ARBA" id="ARBA00023146"/>
    </source>
</evidence>
<evidence type="ECO:0000313" key="14">
    <source>
        <dbReference type="Proteomes" id="UP000751518"/>
    </source>
</evidence>
<dbReference type="GO" id="GO:0005829">
    <property type="term" value="C:cytosol"/>
    <property type="evidence" value="ECO:0007669"/>
    <property type="project" value="TreeGrafter"/>
</dbReference>
<dbReference type="NCBIfam" id="TIGR00464">
    <property type="entry name" value="gltX_bact"/>
    <property type="match status" value="1"/>
</dbReference>
<reference evidence="13" key="1">
    <citation type="submission" date="2020-04" db="EMBL/GenBank/DDBJ databases">
        <authorList>
            <person name="Zhang T."/>
        </authorList>
    </citation>
    <scope>NUCLEOTIDE SEQUENCE</scope>
    <source>
        <strain evidence="13">HKST-UBA03</strain>
    </source>
</reference>
<keyword evidence="6 10" id="KW-0067">ATP-binding</keyword>
<evidence type="ECO:0000256" key="3">
    <source>
        <dbReference type="ARBA" id="ARBA00022490"/>
    </source>
</evidence>
<feature type="domain" description="Aminoacyl-tRNA synthetase class I anticodon-binding" evidence="12">
    <location>
        <begin position="352"/>
        <end position="457"/>
    </location>
</feature>
<dbReference type="InterPro" id="IPR020058">
    <property type="entry name" value="Glu/Gln-tRNA-synth_Ib_cat-dom"/>
</dbReference>
<dbReference type="FunFam" id="3.40.50.620:FF:000045">
    <property type="entry name" value="Glutamate--tRNA ligase, mitochondrial"/>
    <property type="match status" value="1"/>
</dbReference>
<dbReference type="InterPro" id="IPR000924">
    <property type="entry name" value="Glu/Gln-tRNA-synth"/>
</dbReference>
<dbReference type="GO" id="GO:0005524">
    <property type="term" value="F:ATP binding"/>
    <property type="evidence" value="ECO:0007669"/>
    <property type="project" value="UniProtKB-KW"/>
</dbReference>
<feature type="domain" description="Glutamyl/glutaminyl-tRNA synthetase class Ib catalytic" evidence="11">
    <location>
        <begin position="6"/>
        <end position="324"/>
    </location>
</feature>
<evidence type="ECO:0000256" key="1">
    <source>
        <dbReference type="ARBA" id="ARBA00007894"/>
    </source>
</evidence>
<evidence type="ECO:0000256" key="6">
    <source>
        <dbReference type="ARBA" id="ARBA00022840"/>
    </source>
</evidence>
<dbReference type="GO" id="GO:0004818">
    <property type="term" value="F:glutamate-tRNA ligase activity"/>
    <property type="evidence" value="ECO:0007669"/>
    <property type="project" value="UniProtKB-EC"/>
</dbReference>
<dbReference type="InterPro" id="IPR004527">
    <property type="entry name" value="Glu-tRNA-ligase_bac/mito"/>
</dbReference>
<name>A0A955LMC0_UNCKA</name>
<dbReference type="PANTHER" id="PTHR43311">
    <property type="entry name" value="GLUTAMATE--TRNA LIGASE"/>
    <property type="match status" value="1"/>
</dbReference>
<dbReference type="PROSITE" id="PS00178">
    <property type="entry name" value="AA_TRNA_LIGASE_I"/>
    <property type="match status" value="1"/>
</dbReference>
<dbReference type="PRINTS" id="PR00987">
    <property type="entry name" value="TRNASYNTHGLU"/>
</dbReference>
<dbReference type="HAMAP" id="MF_00022">
    <property type="entry name" value="Glu_tRNA_synth_type1"/>
    <property type="match status" value="1"/>
</dbReference>
<evidence type="ECO:0000256" key="9">
    <source>
        <dbReference type="ARBA" id="ARBA00030865"/>
    </source>
</evidence>
<keyword evidence="5 10" id="KW-0547">Nucleotide-binding</keyword>
<evidence type="ECO:0000256" key="10">
    <source>
        <dbReference type="RuleBase" id="RU363037"/>
    </source>
</evidence>
<dbReference type="CDD" id="cd00808">
    <property type="entry name" value="GluRS_core"/>
    <property type="match status" value="1"/>
</dbReference>
<dbReference type="GO" id="GO:0006424">
    <property type="term" value="P:glutamyl-tRNA aminoacylation"/>
    <property type="evidence" value="ECO:0007669"/>
    <property type="project" value="InterPro"/>
</dbReference>
<dbReference type="InterPro" id="IPR033910">
    <property type="entry name" value="GluRS_core"/>
</dbReference>
<dbReference type="InterPro" id="IPR049940">
    <property type="entry name" value="GluQ/Sye"/>
</dbReference>
<keyword evidence="8 10" id="KW-0030">Aminoacyl-tRNA synthetase</keyword>
<dbReference type="AlphaFoldDB" id="A0A955LMC0"/>
<dbReference type="Gene3D" id="1.10.8.70">
    <property type="entry name" value="Glutamate-tRNA synthetase, class I, anticodon-binding domain 1"/>
    <property type="match status" value="1"/>
</dbReference>
<comment type="caution">
    <text evidence="13">The sequence shown here is derived from an EMBL/GenBank/DDBJ whole genome shotgun (WGS) entry which is preliminary data.</text>
</comment>
<evidence type="ECO:0000256" key="4">
    <source>
        <dbReference type="ARBA" id="ARBA00022598"/>
    </source>
</evidence>
<gene>
    <name evidence="13" type="ORF">KC614_05020</name>
</gene>
<evidence type="ECO:0000256" key="5">
    <source>
        <dbReference type="ARBA" id="ARBA00022741"/>
    </source>
</evidence>
<evidence type="ECO:0000259" key="11">
    <source>
        <dbReference type="Pfam" id="PF00749"/>
    </source>
</evidence>
<protein>
    <recommendedName>
        <fullName evidence="2">glutamate--tRNA ligase</fullName>
        <ecNumber evidence="2">6.1.1.17</ecNumber>
    </recommendedName>
    <alternativeName>
        <fullName evidence="9">Glutamyl-tRNA synthetase</fullName>
    </alternativeName>
</protein>
<dbReference type="EMBL" id="JAGQKZ010000070">
    <property type="protein sequence ID" value="MCA9392526.1"/>
    <property type="molecule type" value="Genomic_DNA"/>
</dbReference>
<dbReference type="Pfam" id="PF00749">
    <property type="entry name" value="tRNA-synt_1c"/>
    <property type="match status" value="1"/>
</dbReference>
<keyword evidence="4 10" id="KW-0436">Ligase</keyword>
<dbReference type="InterPro" id="IPR020752">
    <property type="entry name" value="Glu-tRNA-synth_I_codon-bd_sub1"/>
</dbReference>
<evidence type="ECO:0000256" key="2">
    <source>
        <dbReference type="ARBA" id="ARBA00012835"/>
    </source>
</evidence>
<accession>A0A955LMC0</accession>
<dbReference type="EC" id="6.1.1.17" evidence="2"/>
<dbReference type="Gene3D" id="1.10.10.350">
    <property type="match status" value="1"/>
</dbReference>
<dbReference type="SUPFAM" id="SSF48163">
    <property type="entry name" value="An anticodon-binding domain of class I aminoacyl-tRNA synthetases"/>
    <property type="match status" value="1"/>
</dbReference>
<dbReference type="Proteomes" id="UP000751518">
    <property type="component" value="Unassembled WGS sequence"/>
</dbReference>
<dbReference type="InterPro" id="IPR045462">
    <property type="entry name" value="aa-tRNA-synth_I_cd-bd"/>
</dbReference>
<dbReference type="Gene3D" id="3.40.50.620">
    <property type="entry name" value="HUPs"/>
    <property type="match status" value="1"/>
</dbReference>
<evidence type="ECO:0000256" key="7">
    <source>
        <dbReference type="ARBA" id="ARBA00022917"/>
    </source>
</evidence>
<sequence>MQGSEKVRVRIAPSPTGENLHIGHANTALVSYIFAKQNNGRFIVRIEDTDRTRYVEGSIDRILESLLWLGLDFDEGPGVEGEFGPYIQSERLQLYREHAKKLVDKGAAYHCFCTAEELDQIRNEQVTKGLPQMYDKRCKNLSSEEVEERLKRNEPHVIRVDIPKEGTTAFTDMIRGEISFQNELIDDQVLIKSDGFPTYHLAVVVDDHLMEISHVIRGEDWISSTPKHVLLYQAFGWELPKFAHLPLLRNKDKSKLSKRKNPVFMSWYREQGFLPQAIVNYLGTLLSPVAEGDEIFGIQELVRDFDITKVNITGPAWDQDKLKWINGVYIRNLTVEDLSEKLVDGGFVPDSHTTDRAYLAKVVALEQERLKLLSEFWEQNQFFWETPEVPVELATSVLSEEVLTSYLPEVISALSELDVSSWSSKVLEEVLREVQTRRELKPREAFLTLHIAVSGQK</sequence>
<dbReference type="PANTHER" id="PTHR43311:SF2">
    <property type="entry name" value="GLUTAMATE--TRNA LIGASE, MITOCHONDRIAL-RELATED"/>
    <property type="match status" value="1"/>
</dbReference>
<comment type="similarity">
    <text evidence="1">Belongs to the class-I aminoacyl-tRNA synthetase family. Glutamate--tRNA ligase type 1 subfamily.</text>
</comment>
<evidence type="ECO:0000313" key="13">
    <source>
        <dbReference type="EMBL" id="MCA9392526.1"/>
    </source>
</evidence>
<dbReference type="InterPro" id="IPR020751">
    <property type="entry name" value="aa-tRNA-synth_I_codon-bd_sub2"/>
</dbReference>
<dbReference type="InterPro" id="IPR008925">
    <property type="entry name" value="aa_tRNA-synth_I_cd-bd_sf"/>
</dbReference>